<keyword evidence="8" id="KW-1185">Reference proteome</keyword>
<keyword evidence="3 7" id="KW-0418">Kinase</keyword>
<evidence type="ECO:0000256" key="4">
    <source>
        <dbReference type="ARBA" id="ARBA00022840"/>
    </source>
</evidence>
<dbReference type="OrthoDB" id="4062651at2759"/>
<accession>A0A9P4QIK2</accession>
<sequence length="411" mass="46742">MSERWDSAPFRRLSSFTRSLFGELGTRSSVLPNSFIEEQLAHLCAVPSNKPNGSYSRIPHAKLVHAASFLRALDQSQEREGRLRWSLRPRIYVVLRAIGAETLMDCFADRDVNDIMLPFDERTLPGFVRGNSRQLFLEYQRYVLDDAPRRLEATKDHTHFSGSADDHFGHVSSLGAGGFGFVDVVWSKLSLEFYARKRVIRAKDSESSRESQRRFEEEIRILKDLSHPHLIKVLGSYTDTAHIAFLMQPIADMNLYIYLQSIPRGAMDVGHANSALKQFFGCLAGALDFLHDSGIRHRDLKPQNILIKDDRALIGDFGAALDCGLAGKNTTQDRNVQFTPQYAAPEVGNRQPRSYSSDMWSLGLVFLDMLTVMRGSRLKDWHAFLHRKAKAAHNEQYAYQNVTAVHEWIKE</sequence>
<evidence type="ECO:0000256" key="3">
    <source>
        <dbReference type="ARBA" id="ARBA00022777"/>
    </source>
</evidence>
<dbReference type="GO" id="GO:0110031">
    <property type="term" value="P:negative regulation of G2/MI transition of meiotic cell cycle"/>
    <property type="evidence" value="ECO:0007669"/>
    <property type="project" value="TreeGrafter"/>
</dbReference>
<dbReference type="Proteomes" id="UP000799441">
    <property type="component" value="Unassembled WGS sequence"/>
</dbReference>
<dbReference type="PANTHER" id="PTHR11042">
    <property type="entry name" value="EUKARYOTIC TRANSLATION INITIATION FACTOR 2-ALPHA KINASE EIF2-ALPHA KINASE -RELATED"/>
    <property type="match status" value="1"/>
</dbReference>
<dbReference type="PROSITE" id="PS00108">
    <property type="entry name" value="PROTEIN_KINASE_ST"/>
    <property type="match status" value="1"/>
</dbReference>
<dbReference type="InterPro" id="IPR008271">
    <property type="entry name" value="Ser/Thr_kinase_AS"/>
</dbReference>
<evidence type="ECO:0000313" key="7">
    <source>
        <dbReference type="EMBL" id="KAF2725546.1"/>
    </source>
</evidence>
<evidence type="ECO:0000256" key="2">
    <source>
        <dbReference type="ARBA" id="ARBA00022741"/>
    </source>
</evidence>
<dbReference type="AlphaFoldDB" id="A0A9P4QIK2"/>
<dbReference type="EMBL" id="MU003767">
    <property type="protein sequence ID" value="KAF2725546.1"/>
    <property type="molecule type" value="Genomic_DNA"/>
</dbReference>
<keyword evidence="1" id="KW-0808">Transferase</keyword>
<feature type="domain" description="Protein kinase" evidence="6">
    <location>
        <begin position="168"/>
        <end position="411"/>
    </location>
</feature>
<dbReference type="Pfam" id="PF00069">
    <property type="entry name" value="Pkinase"/>
    <property type="match status" value="1"/>
</dbReference>
<dbReference type="Gene3D" id="1.10.510.10">
    <property type="entry name" value="Transferase(Phosphotransferase) domain 1"/>
    <property type="match status" value="1"/>
</dbReference>
<reference evidence="7" key="1">
    <citation type="journal article" date="2020" name="Stud. Mycol.">
        <title>101 Dothideomycetes genomes: a test case for predicting lifestyles and emergence of pathogens.</title>
        <authorList>
            <person name="Haridas S."/>
            <person name="Albert R."/>
            <person name="Binder M."/>
            <person name="Bloem J."/>
            <person name="Labutti K."/>
            <person name="Salamov A."/>
            <person name="Andreopoulos B."/>
            <person name="Baker S."/>
            <person name="Barry K."/>
            <person name="Bills G."/>
            <person name="Bluhm B."/>
            <person name="Cannon C."/>
            <person name="Castanera R."/>
            <person name="Culley D."/>
            <person name="Daum C."/>
            <person name="Ezra D."/>
            <person name="Gonzalez J."/>
            <person name="Henrissat B."/>
            <person name="Kuo A."/>
            <person name="Liang C."/>
            <person name="Lipzen A."/>
            <person name="Lutzoni F."/>
            <person name="Magnuson J."/>
            <person name="Mondo S."/>
            <person name="Nolan M."/>
            <person name="Ohm R."/>
            <person name="Pangilinan J."/>
            <person name="Park H.-J."/>
            <person name="Ramirez L."/>
            <person name="Alfaro M."/>
            <person name="Sun H."/>
            <person name="Tritt A."/>
            <person name="Yoshinaga Y."/>
            <person name="Zwiers L.-H."/>
            <person name="Turgeon B."/>
            <person name="Goodwin S."/>
            <person name="Spatafora J."/>
            <person name="Crous P."/>
            <person name="Grigoriev I."/>
        </authorList>
    </citation>
    <scope>NUCLEOTIDE SEQUENCE</scope>
    <source>
        <strain evidence="7">CBS 116435</strain>
    </source>
</reference>
<organism evidence="7 8">
    <name type="scientific">Polychaeton citri CBS 116435</name>
    <dbReference type="NCBI Taxonomy" id="1314669"/>
    <lineage>
        <taxon>Eukaryota</taxon>
        <taxon>Fungi</taxon>
        <taxon>Dikarya</taxon>
        <taxon>Ascomycota</taxon>
        <taxon>Pezizomycotina</taxon>
        <taxon>Dothideomycetes</taxon>
        <taxon>Dothideomycetidae</taxon>
        <taxon>Capnodiales</taxon>
        <taxon>Capnodiaceae</taxon>
        <taxon>Polychaeton</taxon>
    </lineage>
</organism>
<keyword evidence="4" id="KW-0067">ATP-binding</keyword>
<dbReference type="InterPro" id="IPR050339">
    <property type="entry name" value="CC_SR_Kinase"/>
</dbReference>
<dbReference type="GO" id="GO:0005737">
    <property type="term" value="C:cytoplasm"/>
    <property type="evidence" value="ECO:0007669"/>
    <property type="project" value="TreeGrafter"/>
</dbReference>
<dbReference type="GO" id="GO:0005634">
    <property type="term" value="C:nucleus"/>
    <property type="evidence" value="ECO:0007669"/>
    <property type="project" value="TreeGrafter"/>
</dbReference>
<feature type="non-terminal residue" evidence="7">
    <location>
        <position position="411"/>
    </location>
</feature>
<evidence type="ECO:0000256" key="5">
    <source>
        <dbReference type="ARBA" id="ARBA00037982"/>
    </source>
</evidence>
<evidence type="ECO:0000313" key="8">
    <source>
        <dbReference type="Proteomes" id="UP000799441"/>
    </source>
</evidence>
<dbReference type="PROSITE" id="PS50011">
    <property type="entry name" value="PROTEIN_KINASE_DOM"/>
    <property type="match status" value="1"/>
</dbReference>
<protein>
    <submittedName>
        <fullName evidence="7">Kinase-like protein</fullName>
    </submittedName>
</protein>
<proteinExistence type="inferred from homology"/>
<comment type="similarity">
    <text evidence="5">Belongs to the protein kinase superfamily. Ser/Thr protein kinase family. GCN2 subfamily.</text>
</comment>
<dbReference type="SMART" id="SM00220">
    <property type="entry name" value="S_TKc"/>
    <property type="match status" value="1"/>
</dbReference>
<comment type="caution">
    <text evidence="7">The sequence shown here is derived from an EMBL/GenBank/DDBJ whole genome shotgun (WGS) entry which is preliminary data.</text>
</comment>
<name>A0A9P4QIK2_9PEZI</name>
<dbReference type="SUPFAM" id="SSF56112">
    <property type="entry name" value="Protein kinase-like (PK-like)"/>
    <property type="match status" value="1"/>
</dbReference>
<evidence type="ECO:0000256" key="1">
    <source>
        <dbReference type="ARBA" id="ARBA00022679"/>
    </source>
</evidence>
<dbReference type="PANTHER" id="PTHR11042:SF190">
    <property type="entry name" value="MITOSIS INHIBITOR PROTEIN KINASE MIK1"/>
    <property type="match status" value="1"/>
</dbReference>
<keyword evidence="2" id="KW-0547">Nucleotide-binding</keyword>
<dbReference type="CDD" id="cd00180">
    <property type="entry name" value="PKc"/>
    <property type="match status" value="1"/>
</dbReference>
<evidence type="ECO:0000259" key="6">
    <source>
        <dbReference type="PROSITE" id="PS50011"/>
    </source>
</evidence>
<gene>
    <name evidence="7" type="ORF">K431DRAFT_215313</name>
</gene>
<dbReference type="GO" id="GO:0004672">
    <property type="term" value="F:protein kinase activity"/>
    <property type="evidence" value="ECO:0007669"/>
    <property type="project" value="InterPro"/>
</dbReference>
<dbReference type="InterPro" id="IPR000719">
    <property type="entry name" value="Prot_kinase_dom"/>
</dbReference>
<dbReference type="GO" id="GO:0005524">
    <property type="term" value="F:ATP binding"/>
    <property type="evidence" value="ECO:0007669"/>
    <property type="project" value="UniProtKB-KW"/>
</dbReference>
<dbReference type="InterPro" id="IPR011009">
    <property type="entry name" value="Kinase-like_dom_sf"/>
</dbReference>